<proteinExistence type="predicted"/>
<name>A0A0B6ZYQ1_9EUPU</name>
<dbReference type="EMBL" id="HACG01026010">
    <property type="protein sequence ID" value="CEK72875.1"/>
    <property type="molecule type" value="Transcribed_RNA"/>
</dbReference>
<organism evidence="1">
    <name type="scientific">Arion vulgaris</name>
    <dbReference type="NCBI Taxonomy" id="1028688"/>
    <lineage>
        <taxon>Eukaryota</taxon>
        <taxon>Metazoa</taxon>
        <taxon>Spiralia</taxon>
        <taxon>Lophotrochozoa</taxon>
        <taxon>Mollusca</taxon>
        <taxon>Gastropoda</taxon>
        <taxon>Heterobranchia</taxon>
        <taxon>Euthyneura</taxon>
        <taxon>Panpulmonata</taxon>
        <taxon>Eupulmonata</taxon>
        <taxon>Stylommatophora</taxon>
        <taxon>Helicina</taxon>
        <taxon>Arionoidea</taxon>
        <taxon>Arionidae</taxon>
        <taxon>Arion</taxon>
    </lineage>
</organism>
<gene>
    <name evidence="1" type="primary">ORF84353</name>
</gene>
<protein>
    <submittedName>
        <fullName evidence="1">Uncharacterized protein</fullName>
    </submittedName>
</protein>
<reference evidence="1" key="1">
    <citation type="submission" date="2014-12" db="EMBL/GenBank/DDBJ databases">
        <title>Insight into the proteome of Arion vulgaris.</title>
        <authorList>
            <person name="Aradska J."/>
            <person name="Bulat T."/>
            <person name="Smidak R."/>
            <person name="Sarate P."/>
            <person name="Gangsoo J."/>
            <person name="Sialana F."/>
            <person name="Bilban M."/>
            <person name="Lubec G."/>
        </authorList>
    </citation>
    <scope>NUCLEOTIDE SEQUENCE</scope>
    <source>
        <tissue evidence="1">Skin</tissue>
    </source>
</reference>
<accession>A0A0B6ZYQ1</accession>
<evidence type="ECO:0000313" key="1">
    <source>
        <dbReference type="EMBL" id="CEK72875.1"/>
    </source>
</evidence>
<dbReference type="AlphaFoldDB" id="A0A0B6ZYQ1"/>
<sequence>MYSDFSPSLLEKTQIIACCFYLVHASNEGCHLSYGLPTSYCCHCYRPVYTGTSNEIELSDHLHDFVAVLLLIFDHTPPSQVTKLFDHP</sequence>